<accession>A0ABQ1M964</accession>
<dbReference type="InterPro" id="IPR017853">
    <property type="entry name" value="GH"/>
</dbReference>
<name>A0ABQ1M964_9SPHI</name>
<reference evidence="3" key="1">
    <citation type="journal article" date="2019" name="Int. J. Syst. Evol. Microbiol.">
        <title>The Global Catalogue of Microorganisms (GCM) 10K type strain sequencing project: providing services to taxonomists for standard genome sequencing and annotation.</title>
        <authorList>
            <consortium name="The Broad Institute Genomics Platform"/>
            <consortium name="The Broad Institute Genome Sequencing Center for Infectious Disease"/>
            <person name="Wu L."/>
            <person name="Ma J."/>
        </authorList>
    </citation>
    <scope>NUCLEOTIDE SEQUENCE [LARGE SCALE GENOMIC DNA]</scope>
    <source>
        <strain evidence="3">CGMCC 1.15342</strain>
    </source>
</reference>
<dbReference type="PANTHER" id="PTHR42767:SF1">
    <property type="entry name" value="ENDO-BETA-1,6-GALACTANASE-LIKE DOMAIN-CONTAINING PROTEIN"/>
    <property type="match status" value="1"/>
</dbReference>
<dbReference type="Gene3D" id="3.20.20.80">
    <property type="entry name" value="Glycosidases"/>
    <property type="match status" value="1"/>
</dbReference>
<dbReference type="InterPro" id="IPR039743">
    <property type="entry name" value="6GAL/EXGAL"/>
</dbReference>
<dbReference type="Proteomes" id="UP000597338">
    <property type="component" value="Unassembled WGS sequence"/>
</dbReference>
<evidence type="ECO:0000313" key="2">
    <source>
        <dbReference type="EMBL" id="GGC34754.1"/>
    </source>
</evidence>
<protein>
    <recommendedName>
        <fullName evidence="4">Alpha-galactosidase</fullName>
    </recommendedName>
</protein>
<dbReference type="RefSeq" id="WP_229717577.1">
    <property type="nucleotide sequence ID" value="NZ_BMIK01000010.1"/>
</dbReference>
<evidence type="ECO:0000313" key="3">
    <source>
        <dbReference type="Proteomes" id="UP000597338"/>
    </source>
</evidence>
<dbReference type="SUPFAM" id="SSF51445">
    <property type="entry name" value="(Trans)glycosidases"/>
    <property type="match status" value="1"/>
</dbReference>
<dbReference type="PANTHER" id="PTHR42767">
    <property type="entry name" value="ENDO-BETA-1,6-GALACTANASE"/>
    <property type="match status" value="1"/>
</dbReference>
<sequence>MERRNKQHGRFAFAGGLLCMLALASCQHGTSTSYTDVTVGEATPVTLEAVGAEFDPHFFAQNLTRNDGAKPEDWQHVVRRVKAMELQKFRVMALPQWYEPVNDNDDPHVTDRSRFTFDSPEMQSLYKVLDLAQEQGMDVCIVVWGCPVSVSLLDPAYAHVKTSFMADPAKKDVWITGPTDYDEWAENYSALIKHLVDDRHYTCVNEITPMNEPDGGPLLTSTEYIKMAEVLDARFKKDGIRDQVRFNLSDNTDTRTFYLEDCAEHLADIADVFNSHTYIFGYDTPNDTIARWERNNVEISARAGKRHLVGEFGSNQTVGATRQRDIDRYERGVLMTRLALNFLNAGAAGISYWSLIDQYYGRDADYQQMQQLGLWKYVKEAYKTDSTYDRIKEDYEVRPQYHAYALLSRFVKPGSAIHPIDLRDDFAIGTAFRDPEGKWTYVFANATDSVKSLAVVNSSVEGNFAIYRYEEQTLPADDRMLAPASHADVKSGKLPIDIAPHSVVLCRQQ</sequence>
<feature type="chain" id="PRO_5047359471" description="Alpha-galactosidase" evidence="1">
    <location>
        <begin position="25"/>
        <end position="509"/>
    </location>
</feature>
<dbReference type="PROSITE" id="PS51257">
    <property type="entry name" value="PROKAR_LIPOPROTEIN"/>
    <property type="match status" value="1"/>
</dbReference>
<evidence type="ECO:0008006" key="4">
    <source>
        <dbReference type="Google" id="ProtNLM"/>
    </source>
</evidence>
<keyword evidence="3" id="KW-1185">Reference proteome</keyword>
<proteinExistence type="predicted"/>
<feature type="signal peptide" evidence="1">
    <location>
        <begin position="1"/>
        <end position="24"/>
    </location>
</feature>
<keyword evidence="1" id="KW-0732">Signal</keyword>
<dbReference type="EMBL" id="BMIK01000010">
    <property type="protein sequence ID" value="GGC34754.1"/>
    <property type="molecule type" value="Genomic_DNA"/>
</dbReference>
<evidence type="ECO:0000256" key="1">
    <source>
        <dbReference type="SAM" id="SignalP"/>
    </source>
</evidence>
<organism evidence="2 3">
    <name type="scientific">Parapedobacter defluvii</name>
    <dbReference type="NCBI Taxonomy" id="2045106"/>
    <lineage>
        <taxon>Bacteria</taxon>
        <taxon>Pseudomonadati</taxon>
        <taxon>Bacteroidota</taxon>
        <taxon>Sphingobacteriia</taxon>
        <taxon>Sphingobacteriales</taxon>
        <taxon>Sphingobacteriaceae</taxon>
        <taxon>Parapedobacter</taxon>
    </lineage>
</organism>
<gene>
    <name evidence="2" type="ORF">GCM10011386_28640</name>
</gene>
<comment type="caution">
    <text evidence="2">The sequence shown here is derived from an EMBL/GenBank/DDBJ whole genome shotgun (WGS) entry which is preliminary data.</text>
</comment>